<gene>
    <name evidence="2" type="ORF">EZ428_01770</name>
</gene>
<feature type="chain" id="PRO_5020498018" evidence="1">
    <location>
        <begin position="22"/>
        <end position="170"/>
    </location>
</feature>
<evidence type="ECO:0000313" key="3">
    <source>
        <dbReference type="Proteomes" id="UP000292884"/>
    </source>
</evidence>
<feature type="signal peptide" evidence="1">
    <location>
        <begin position="1"/>
        <end position="21"/>
    </location>
</feature>
<proteinExistence type="predicted"/>
<evidence type="ECO:0000256" key="1">
    <source>
        <dbReference type="SAM" id="SignalP"/>
    </source>
</evidence>
<sequence length="170" mass="19477">MTFFFKRTYFFALVFSLSAFFFSCSRLPNVQGKGEALLQGVWNQDSIANSSKLLTYTQHRFKISCDSFYVDLTTFSKVNYYSDSCFNKGVWKEYAKGTYVVKGDTLMLNGTFTKDNYKQKVSGCYRTGRYLTNFKIKSSGANSLVLESLNDQRECALVLKEKITCVPKEL</sequence>
<organism evidence="2 3">
    <name type="scientific">Pedobacter frigiditerrae</name>
    <dbReference type="NCBI Taxonomy" id="2530452"/>
    <lineage>
        <taxon>Bacteria</taxon>
        <taxon>Pseudomonadati</taxon>
        <taxon>Bacteroidota</taxon>
        <taxon>Sphingobacteriia</taxon>
        <taxon>Sphingobacteriales</taxon>
        <taxon>Sphingobacteriaceae</taxon>
        <taxon>Pedobacter</taxon>
    </lineage>
</organism>
<protein>
    <submittedName>
        <fullName evidence="2">Fumarate hydratase</fullName>
    </submittedName>
</protein>
<dbReference type="OrthoDB" id="793718at2"/>
<keyword evidence="3" id="KW-1185">Reference proteome</keyword>
<dbReference type="Proteomes" id="UP000292884">
    <property type="component" value="Unassembled WGS sequence"/>
</dbReference>
<accession>A0A4R0N794</accession>
<evidence type="ECO:0000313" key="2">
    <source>
        <dbReference type="EMBL" id="TCC94572.1"/>
    </source>
</evidence>
<dbReference type="EMBL" id="SJSK01000001">
    <property type="protein sequence ID" value="TCC94572.1"/>
    <property type="molecule type" value="Genomic_DNA"/>
</dbReference>
<reference evidence="2 3" key="1">
    <citation type="submission" date="2019-02" db="EMBL/GenBank/DDBJ databases">
        <title>Pedobacter sp. RP-1-13 sp. nov., isolated from Arctic soil.</title>
        <authorList>
            <person name="Dahal R.H."/>
        </authorList>
    </citation>
    <scope>NUCLEOTIDE SEQUENCE [LARGE SCALE GENOMIC DNA]</scope>
    <source>
        <strain evidence="2 3">RP-1-13</strain>
    </source>
</reference>
<comment type="caution">
    <text evidence="2">The sequence shown here is derived from an EMBL/GenBank/DDBJ whole genome shotgun (WGS) entry which is preliminary data.</text>
</comment>
<name>A0A4R0N794_9SPHI</name>
<dbReference type="AlphaFoldDB" id="A0A4R0N794"/>
<dbReference type="PROSITE" id="PS51257">
    <property type="entry name" value="PROKAR_LIPOPROTEIN"/>
    <property type="match status" value="1"/>
</dbReference>
<keyword evidence="1" id="KW-0732">Signal</keyword>